<dbReference type="Proteomes" id="UP000009328">
    <property type="component" value="Unassembled WGS sequence"/>
</dbReference>
<dbReference type="PROSITE" id="PS50048">
    <property type="entry name" value="ZN2_CY6_FUNGAL_2"/>
    <property type="match status" value="1"/>
</dbReference>
<dbReference type="SMART" id="SM00066">
    <property type="entry name" value="GAL4"/>
    <property type="match status" value="1"/>
</dbReference>
<feature type="compositionally biased region" description="Low complexity" evidence="1">
    <location>
        <begin position="173"/>
        <end position="184"/>
    </location>
</feature>
<dbReference type="AlphaFoldDB" id="K0KM31"/>
<dbReference type="GO" id="GO:0000981">
    <property type="term" value="F:DNA-binding transcription factor activity, RNA polymerase II-specific"/>
    <property type="evidence" value="ECO:0007669"/>
    <property type="project" value="InterPro"/>
</dbReference>
<keyword evidence="4" id="KW-1185">Reference proteome</keyword>
<feature type="domain" description="Zn(2)-C6 fungal-type" evidence="2">
    <location>
        <begin position="81"/>
        <end position="114"/>
    </location>
</feature>
<feature type="compositionally biased region" description="Low complexity" evidence="1">
    <location>
        <begin position="29"/>
        <end position="43"/>
    </location>
</feature>
<reference evidence="3 4" key="1">
    <citation type="journal article" date="2012" name="Eukaryot. Cell">
        <title>Draft genome sequence of Wickerhamomyces ciferrii NRRL Y-1031 F-60-10.</title>
        <authorList>
            <person name="Schneider J."/>
            <person name="Andrea H."/>
            <person name="Blom J."/>
            <person name="Jaenicke S."/>
            <person name="Ruckert C."/>
            <person name="Schorsch C."/>
            <person name="Szczepanowski R."/>
            <person name="Farwick M."/>
            <person name="Goesmann A."/>
            <person name="Puhler A."/>
            <person name="Schaffer S."/>
            <person name="Tauch A."/>
            <person name="Kohler T."/>
            <person name="Brinkrolf K."/>
        </authorList>
    </citation>
    <scope>NUCLEOTIDE SEQUENCE [LARGE SCALE GENOMIC DNA]</scope>
    <source>
        <strain evidence="4">ATCC 14091 / BCRC 22168 / CBS 111 / JCM 3599 / NBRC 0793 / NRRL Y-1031 F-60-10</strain>
    </source>
</reference>
<dbReference type="InterPro" id="IPR036864">
    <property type="entry name" value="Zn2-C6_fun-type_DNA-bd_sf"/>
</dbReference>
<dbReference type="EMBL" id="CAIF01000039">
    <property type="protein sequence ID" value="CCH42183.1"/>
    <property type="molecule type" value="Genomic_DNA"/>
</dbReference>
<dbReference type="SUPFAM" id="SSF57701">
    <property type="entry name" value="Zn2/Cys6 DNA-binding domain"/>
    <property type="match status" value="1"/>
</dbReference>
<feature type="compositionally biased region" description="Polar residues" evidence="1">
    <location>
        <begin position="256"/>
        <end position="265"/>
    </location>
</feature>
<dbReference type="InterPro" id="IPR001138">
    <property type="entry name" value="Zn2Cys6_DnaBD"/>
</dbReference>
<name>K0KM31_WICCF</name>
<proteinExistence type="predicted"/>
<sequence length="733" mass="84454">MAKKQVQIQPKHEPGSNSFRITKPNHHNISSSISPSSSTGSSPLLDQTTLLADTFNNISTTDVFMPMASDSSLPKPKILKSCIRCRKHKTKCNASELAPNPCSSCAKKGIQCKIDYVLPPQRSDNLKNLVGQVDNIKKNYQALEDYYTKISNKLDIKIESFEDWKASKQANMSTTTSSNDQTSSCEDHHDSNETSHESYNLIKLSDGSFISINLLDAKHLCVNNKIISIDEFQKKLNKLCSRLNFLYQTANLNDHYSTPRSSSRQNSNLTNDLDSSTDDNSSIASPVSVLNNNTSSYQQVDDASSEFGHEFFEQVCQIGSGILTLNDQNEFSTTDKAIQSNMHDVDFKLTPENLNQYNSDFKPTSSTSWFDLNFNVEEIYKNNKFLLIQLIGFFYPNDQYINPTSQLNYELFLQDYLNSYYQIIENQNKASNSSTYSSFLINSIPGYHLIFNKDQLKNLINCEIFNSEIFLKKLIQLLFLNTLLYGIDENFTHLTKFISFIEKNINSNRKKISFDKDSNLRFIDQYIKLFKSLENHEHDDLIPINLSNMIENYYNLLQTNLKFIEIQDDSSNTSLFQSRNNNSIQLNKMKELFSRFILQWSNYFQFYINDDSDNLNLFIDNFLIETFIINCLIFINEGFEEFNSILIEFLTTFNLQNEELLKLIELFKKNDGPTNIDLNNKFSCLQFSSIISKLILNKKHNINLQINDIQIILENVDWKKESTDDVLKKIGVI</sequence>
<feature type="region of interest" description="Disordered" evidence="1">
    <location>
        <begin position="256"/>
        <end position="285"/>
    </location>
</feature>
<evidence type="ECO:0000313" key="3">
    <source>
        <dbReference type="EMBL" id="CCH42183.1"/>
    </source>
</evidence>
<evidence type="ECO:0000313" key="4">
    <source>
        <dbReference type="Proteomes" id="UP000009328"/>
    </source>
</evidence>
<dbReference type="CDD" id="cd00067">
    <property type="entry name" value="GAL4"/>
    <property type="match status" value="1"/>
</dbReference>
<dbReference type="PROSITE" id="PS00463">
    <property type="entry name" value="ZN2_CY6_FUNGAL_1"/>
    <property type="match status" value="1"/>
</dbReference>
<accession>K0KM31</accession>
<dbReference type="InParanoid" id="K0KM31"/>
<evidence type="ECO:0000256" key="1">
    <source>
        <dbReference type="SAM" id="MobiDB-lite"/>
    </source>
</evidence>
<dbReference type="GO" id="GO:0008270">
    <property type="term" value="F:zinc ion binding"/>
    <property type="evidence" value="ECO:0007669"/>
    <property type="project" value="InterPro"/>
</dbReference>
<protein>
    <submittedName>
        <fullName evidence="3">Chromatin structure-remodeling complex protein</fullName>
    </submittedName>
</protein>
<dbReference type="Pfam" id="PF00172">
    <property type="entry name" value="Zn_clus"/>
    <property type="match status" value="1"/>
</dbReference>
<dbReference type="Gene3D" id="4.10.240.10">
    <property type="entry name" value="Zn(2)-C6 fungal-type DNA-binding domain"/>
    <property type="match status" value="1"/>
</dbReference>
<dbReference type="HOGENOM" id="CLU_378208_0_0_1"/>
<feature type="region of interest" description="Disordered" evidence="1">
    <location>
        <begin position="172"/>
        <end position="192"/>
    </location>
</feature>
<comment type="caution">
    <text evidence="3">The sequence shown here is derived from an EMBL/GenBank/DDBJ whole genome shotgun (WGS) entry which is preliminary data.</text>
</comment>
<evidence type="ECO:0000259" key="2">
    <source>
        <dbReference type="PROSITE" id="PS50048"/>
    </source>
</evidence>
<dbReference type="STRING" id="1206466.K0KM31"/>
<organism evidence="3 4">
    <name type="scientific">Wickerhamomyces ciferrii (strain ATCC 14091 / BCRC 22168 / CBS 111 / JCM 3599 / NBRC 0793 / NRRL Y-1031 F-60-10)</name>
    <name type="common">Yeast</name>
    <name type="synonym">Pichia ciferrii</name>
    <dbReference type="NCBI Taxonomy" id="1206466"/>
    <lineage>
        <taxon>Eukaryota</taxon>
        <taxon>Fungi</taxon>
        <taxon>Dikarya</taxon>
        <taxon>Ascomycota</taxon>
        <taxon>Saccharomycotina</taxon>
        <taxon>Saccharomycetes</taxon>
        <taxon>Phaffomycetales</taxon>
        <taxon>Wickerhamomycetaceae</taxon>
        <taxon>Wickerhamomyces</taxon>
    </lineage>
</organism>
<gene>
    <name evidence="3" type="ORF">BN7_1727</name>
</gene>
<feature type="compositionally biased region" description="Low complexity" evidence="1">
    <location>
        <begin position="266"/>
        <end position="282"/>
    </location>
</feature>
<feature type="region of interest" description="Disordered" evidence="1">
    <location>
        <begin position="1"/>
        <end position="43"/>
    </location>
</feature>
<dbReference type="eggNOG" id="ENOG502RZM9">
    <property type="taxonomic scope" value="Eukaryota"/>
</dbReference>